<protein>
    <submittedName>
        <fullName evidence="2">BH2044 protein</fullName>
    </submittedName>
</protein>
<gene>
    <name evidence="2" type="ordered locus">BH2044</name>
</gene>
<evidence type="ECO:0000313" key="2">
    <source>
        <dbReference type="EMBL" id="BAB05763.1"/>
    </source>
</evidence>
<dbReference type="KEGG" id="bha:BH2044"/>
<dbReference type="Proteomes" id="UP000001258">
    <property type="component" value="Chromosome"/>
</dbReference>
<dbReference type="OrthoDB" id="145323at2"/>
<feature type="domain" description="Lantibiotic dehydratase N-terminal" evidence="1">
    <location>
        <begin position="234"/>
        <end position="710"/>
    </location>
</feature>
<reference evidence="2 3" key="1">
    <citation type="journal article" date="2000" name="Nucleic Acids Res.">
        <title>Complete genome sequence of the alkaliphilic bacterium Bacillus halodurans and genomic sequence comparison with Bacillus subtilis.</title>
        <authorList>
            <person name="Takami H."/>
            <person name="Nakasone K."/>
            <person name="Takaki Y."/>
            <person name="Maeno G."/>
            <person name="Sasaki R."/>
            <person name="Masui N."/>
            <person name="Fuji F."/>
            <person name="Hirama C."/>
            <person name="Nakamura Y."/>
            <person name="Ogasawara N."/>
            <person name="Kuhara S."/>
            <person name="Horikoshi K."/>
        </authorList>
    </citation>
    <scope>NUCLEOTIDE SEQUENCE [LARGE SCALE GENOMIC DNA]</scope>
    <source>
        <strain evidence="3">ATCC BAA-125 / DSM 18197 / FERM 7344 / JCM 9153 / C-125</strain>
    </source>
</reference>
<evidence type="ECO:0000313" key="3">
    <source>
        <dbReference type="Proteomes" id="UP000001258"/>
    </source>
</evidence>
<dbReference type="Pfam" id="PF04738">
    <property type="entry name" value="Lant_dehydr_N"/>
    <property type="match status" value="2"/>
</dbReference>
<dbReference type="InterPro" id="IPR006827">
    <property type="entry name" value="Lant_deHydtase_N"/>
</dbReference>
<proteinExistence type="predicted"/>
<dbReference type="PIR" id="D83905">
    <property type="entry name" value="D83905"/>
</dbReference>
<dbReference type="EMBL" id="BA000004">
    <property type="protein sequence ID" value="BAB05763.1"/>
    <property type="molecule type" value="Genomic_DNA"/>
</dbReference>
<name>Q9KB84_HALH5</name>
<sequence>MLSVKQSSINEDHNNWDFFGHFVLRSTGFPYEWMKELKMQQTFDLIFQNAKWEQVESKFNQELAIKREQLKAYFDSEDFRQAVFISNPDMYQHIDRYMKHFQSHSRPSKVKRIEKKLFTYLQRFCGKNESASFFGPLNYGQVEPNIDEYWDGSFIETKDLQKREAFLSYWAVKALAKAVAKENELAPYVPLQIPSWIVVRKEYVVLSSGKRINLPAWMMEIMHYIQETSSCLWELQNHFNHIEAGQLKASLEKLISKGLIHREWIIPSTVVHPLHRLLEQLRELPDSPAKNKWCQALDELASEVTKLANLPIVEKRRSFAHLEETFTKLTGEPSRRGKASLYADRFIYYEDAQGHIQEFRFGKPFIEDLQTKLAGSLNMSAAYGEEIWAYYQELGRNVYEDMQVEARNDEKRQLANSGIPFSSFINKLRQTYPDVPQLPKSSFSNKIEAIIREKGTEQRVVKLTSDQLNVFPSNRSFYSLPDLFLQAENIEALRNGDVQIILAKLHHHLLMHNWMTYFYQEKERLERDLVQLVQKLDHEDGTVLSGLEIMRRNKAYYDYPTTVIEYAEKPDSSKESIKLTDLIVVRNDDGHLELQEKNTSRPIELYVPLADQVHYLPFAMFSKPMLLHVPISSGKHTPRIVIDDVVYQRERWFFYTKQLVDLFHQLQGPLLLKKVEEWRQAEGIPEVVYIKGSDVRKPYWVDFKNYFSLELMQQILLENNEITIEEMLPDPHHLWLKSRKGSHSCELRMSVYKLGIKEVSEHA</sequence>
<dbReference type="HOGENOM" id="CLU_011068_0_0_9"/>
<dbReference type="STRING" id="272558.gene:10727942"/>
<organism evidence="2 3">
    <name type="scientific">Halalkalibacterium halodurans (strain ATCC BAA-125 / DSM 18197 / FERM 7344 / JCM 9153 / C-125)</name>
    <name type="common">Bacillus halodurans</name>
    <dbReference type="NCBI Taxonomy" id="272558"/>
    <lineage>
        <taxon>Bacteria</taxon>
        <taxon>Bacillati</taxon>
        <taxon>Bacillota</taxon>
        <taxon>Bacilli</taxon>
        <taxon>Bacillales</taxon>
        <taxon>Bacillaceae</taxon>
        <taxon>Halalkalibacterium (ex Joshi et al. 2022)</taxon>
    </lineage>
</organism>
<keyword evidence="3" id="KW-1185">Reference proteome</keyword>
<accession>Q9KB84</accession>
<dbReference type="eggNOG" id="COG0640">
    <property type="taxonomic scope" value="Bacteria"/>
</dbReference>
<dbReference type="AlphaFoldDB" id="Q9KB84"/>
<evidence type="ECO:0000259" key="1">
    <source>
        <dbReference type="Pfam" id="PF04738"/>
    </source>
</evidence>
<feature type="domain" description="Lantibiotic dehydratase N-terminal" evidence="1">
    <location>
        <begin position="77"/>
        <end position="209"/>
    </location>
</feature>